<evidence type="ECO:0000256" key="2">
    <source>
        <dbReference type="ARBA" id="ARBA00010617"/>
    </source>
</evidence>
<dbReference type="Proteomes" id="UP000055045">
    <property type="component" value="Unassembled WGS sequence"/>
</dbReference>
<dbReference type="EMBL" id="LLXE01000228">
    <property type="protein sequence ID" value="KUM59363.1"/>
    <property type="molecule type" value="Genomic_DNA"/>
</dbReference>
<dbReference type="InterPro" id="IPR036396">
    <property type="entry name" value="Cyt_P450_sf"/>
</dbReference>
<dbReference type="PANTHER" id="PTHR46300">
    <property type="entry name" value="P450, PUTATIVE (EUROFUNG)-RELATED-RELATED"/>
    <property type="match status" value="1"/>
</dbReference>
<dbReference type="Gene3D" id="1.10.630.10">
    <property type="entry name" value="Cytochrome P450"/>
    <property type="match status" value="1"/>
</dbReference>
<dbReference type="GO" id="GO:0020037">
    <property type="term" value="F:heme binding"/>
    <property type="evidence" value="ECO:0007669"/>
    <property type="project" value="InterPro"/>
</dbReference>
<dbReference type="OrthoDB" id="1470350at2759"/>
<dbReference type="STRING" id="48697.A0A117NMK5"/>
<comment type="cofactor">
    <cofactor evidence="1 8">
        <name>heme</name>
        <dbReference type="ChEBI" id="CHEBI:30413"/>
    </cofactor>
</comment>
<evidence type="ECO:0000313" key="11">
    <source>
        <dbReference type="Proteomes" id="UP000055045"/>
    </source>
</evidence>
<keyword evidence="6 8" id="KW-0408">Iron</keyword>
<accession>A0A117NMK5</accession>
<dbReference type="InterPro" id="IPR002401">
    <property type="entry name" value="Cyt_P450_E_grp-I"/>
</dbReference>
<comment type="caution">
    <text evidence="10">The sequence shown here is derived from an EMBL/GenBank/DDBJ whole genome shotgun (WGS) entry which is preliminary data.</text>
</comment>
<name>A0A117NMK5_PENFR</name>
<evidence type="ECO:0000256" key="5">
    <source>
        <dbReference type="ARBA" id="ARBA00023002"/>
    </source>
</evidence>
<dbReference type="InterPro" id="IPR017972">
    <property type="entry name" value="Cyt_P450_CS"/>
</dbReference>
<gene>
    <name evidence="10" type="ORF">ACN42_g7774</name>
</gene>
<dbReference type="GO" id="GO:0005506">
    <property type="term" value="F:iron ion binding"/>
    <property type="evidence" value="ECO:0007669"/>
    <property type="project" value="InterPro"/>
</dbReference>
<keyword evidence="11" id="KW-1185">Reference proteome</keyword>
<dbReference type="AlphaFoldDB" id="A0A117NMK5"/>
<dbReference type="InterPro" id="IPR050364">
    <property type="entry name" value="Cytochrome_P450_fung"/>
</dbReference>
<evidence type="ECO:0008006" key="12">
    <source>
        <dbReference type="Google" id="ProtNLM"/>
    </source>
</evidence>
<dbReference type="CDD" id="cd11065">
    <property type="entry name" value="CYP64-like"/>
    <property type="match status" value="1"/>
</dbReference>
<dbReference type="GO" id="GO:0004497">
    <property type="term" value="F:monooxygenase activity"/>
    <property type="evidence" value="ECO:0007669"/>
    <property type="project" value="UniProtKB-KW"/>
</dbReference>
<proteinExistence type="inferred from homology"/>
<evidence type="ECO:0000256" key="6">
    <source>
        <dbReference type="ARBA" id="ARBA00023004"/>
    </source>
</evidence>
<keyword evidence="7 9" id="KW-0503">Monooxygenase</keyword>
<dbReference type="SUPFAM" id="SSF48264">
    <property type="entry name" value="Cytochrome P450"/>
    <property type="match status" value="1"/>
</dbReference>
<reference evidence="10 11" key="1">
    <citation type="submission" date="2015-10" db="EMBL/GenBank/DDBJ databases">
        <title>Genome sequencing of Penicillium freii.</title>
        <authorList>
            <person name="Nguyen H.D."/>
            <person name="Visagie C.M."/>
            <person name="Seifert K.A."/>
        </authorList>
    </citation>
    <scope>NUCLEOTIDE SEQUENCE [LARGE SCALE GENOMIC DNA]</scope>
    <source>
        <strain evidence="10 11">DAOM 242723</strain>
    </source>
</reference>
<protein>
    <recommendedName>
        <fullName evidence="12">Cytochrome P450</fullName>
    </recommendedName>
</protein>
<keyword evidence="3 8" id="KW-0349">Heme</keyword>
<dbReference type="GO" id="GO:0043386">
    <property type="term" value="P:mycotoxin biosynthetic process"/>
    <property type="evidence" value="ECO:0007669"/>
    <property type="project" value="UniProtKB-ARBA"/>
</dbReference>
<dbReference type="Pfam" id="PF00067">
    <property type="entry name" value="p450"/>
    <property type="match status" value="1"/>
</dbReference>
<evidence type="ECO:0000256" key="8">
    <source>
        <dbReference type="PIRSR" id="PIRSR602401-1"/>
    </source>
</evidence>
<dbReference type="PANTHER" id="PTHR46300:SF1">
    <property type="entry name" value="P450, PUTATIVE (EUROFUNG)-RELATED"/>
    <property type="match status" value="1"/>
</dbReference>
<dbReference type="InterPro" id="IPR001128">
    <property type="entry name" value="Cyt_P450"/>
</dbReference>
<evidence type="ECO:0000256" key="1">
    <source>
        <dbReference type="ARBA" id="ARBA00001971"/>
    </source>
</evidence>
<feature type="binding site" description="axial binding residue" evidence="8">
    <location>
        <position position="371"/>
    </location>
    <ligand>
        <name>heme</name>
        <dbReference type="ChEBI" id="CHEBI:30413"/>
    </ligand>
    <ligandPart>
        <name>Fe</name>
        <dbReference type="ChEBI" id="CHEBI:18248"/>
    </ligandPart>
</feature>
<evidence type="ECO:0000256" key="7">
    <source>
        <dbReference type="ARBA" id="ARBA00023033"/>
    </source>
</evidence>
<organism evidence="10 11">
    <name type="scientific">Penicillium freii</name>
    <dbReference type="NCBI Taxonomy" id="48697"/>
    <lineage>
        <taxon>Eukaryota</taxon>
        <taxon>Fungi</taxon>
        <taxon>Dikarya</taxon>
        <taxon>Ascomycota</taxon>
        <taxon>Pezizomycotina</taxon>
        <taxon>Eurotiomycetes</taxon>
        <taxon>Eurotiomycetidae</taxon>
        <taxon>Eurotiales</taxon>
        <taxon>Aspergillaceae</taxon>
        <taxon>Penicillium</taxon>
    </lineage>
</organism>
<evidence type="ECO:0000256" key="9">
    <source>
        <dbReference type="RuleBase" id="RU000461"/>
    </source>
</evidence>
<comment type="similarity">
    <text evidence="2 9">Belongs to the cytochrome P450 family.</text>
</comment>
<keyword evidence="5 9" id="KW-0560">Oxidoreductase</keyword>
<evidence type="ECO:0000313" key="10">
    <source>
        <dbReference type="EMBL" id="KUM59363.1"/>
    </source>
</evidence>
<dbReference type="PRINTS" id="PR00463">
    <property type="entry name" value="EP450I"/>
</dbReference>
<sequence>MRKTMTRWHAKYGPILRLNLGSQQFISLESVPLAKELFGQSGATFSSRPRMVMAGEVMTKGTQTATLPYGDKWKLHNRLQLSVLNPRRVQSYGKLLEAESQRLVYQLLSITDTKDLEIAFNRITFNIIYTLAYDKNPEENTSDFKESLGLAKEFTEALINSTWAVDLFPALDYLPGFMKPWKRFGDDFHRRMLQFLGRNTAHAIKTRSWNWTQHIMKSENTGDLTSTEIQCLIGVLFEAGVDSTAIVLQYFVQACVLHPEAVRRAKQEINDVVGRGRMPNEKDMSCLPYTKAFCSEVLRWRSTSLGFPHSTTREHIYKGYVIPKGSIILQNIWTSHHDETIYREASSFRPERFLENPDLPLATFGFGRRSCPGRHLAAATLEAVIPKLLWAYNFHTSAELDDYRDTLAGAYEEGGVLRPVDLPVEWKVYDESTKTVMEESLRNTNIDTESITSSL</sequence>
<dbReference type="PROSITE" id="PS00086">
    <property type="entry name" value="CYTOCHROME_P450"/>
    <property type="match status" value="1"/>
</dbReference>
<evidence type="ECO:0000256" key="4">
    <source>
        <dbReference type="ARBA" id="ARBA00022723"/>
    </source>
</evidence>
<dbReference type="GO" id="GO:0016705">
    <property type="term" value="F:oxidoreductase activity, acting on paired donors, with incorporation or reduction of molecular oxygen"/>
    <property type="evidence" value="ECO:0007669"/>
    <property type="project" value="InterPro"/>
</dbReference>
<keyword evidence="4 8" id="KW-0479">Metal-binding</keyword>
<evidence type="ECO:0000256" key="3">
    <source>
        <dbReference type="ARBA" id="ARBA00022617"/>
    </source>
</evidence>